<dbReference type="EMBL" id="DS178272">
    <property type="protein sequence ID" value="EHS62687.1"/>
    <property type="molecule type" value="Genomic_DNA"/>
</dbReference>
<evidence type="ECO:0000313" key="1">
    <source>
        <dbReference type="EMBL" id="EHS62687.1"/>
    </source>
</evidence>
<evidence type="ECO:0000313" key="2">
    <source>
        <dbReference type="Proteomes" id="UP000008783"/>
    </source>
</evidence>
<dbReference type="AlphaFoldDB" id="H6QQI7"/>
<dbReference type="KEGG" id="pgr:PGTG_21194"/>
<reference evidence="2" key="1">
    <citation type="journal article" date="2011" name="Proc. Natl. Acad. Sci. U.S.A.">
        <title>Obligate biotrophy features unraveled by the genomic analysis of rust fungi.</title>
        <authorList>
            <person name="Duplessis S."/>
            <person name="Cuomo C.A."/>
            <person name="Lin Y.-C."/>
            <person name="Aerts A."/>
            <person name="Tisserant E."/>
            <person name="Veneault-Fourrey C."/>
            <person name="Joly D.L."/>
            <person name="Hacquard S."/>
            <person name="Amselem J."/>
            <person name="Cantarel B.L."/>
            <person name="Chiu R."/>
            <person name="Coutinho P.M."/>
            <person name="Feau N."/>
            <person name="Field M."/>
            <person name="Frey P."/>
            <person name="Gelhaye E."/>
            <person name="Goldberg J."/>
            <person name="Grabherr M.G."/>
            <person name="Kodira C.D."/>
            <person name="Kohler A."/>
            <person name="Kuees U."/>
            <person name="Lindquist E.A."/>
            <person name="Lucas S.M."/>
            <person name="Mago R."/>
            <person name="Mauceli E."/>
            <person name="Morin E."/>
            <person name="Murat C."/>
            <person name="Pangilinan J.L."/>
            <person name="Park R."/>
            <person name="Pearson M."/>
            <person name="Quesneville H."/>
            <person name="Rouhier N."/>
            <person name="Sakthikumar S."/>
            <person name="Salamov A.A."/>
            <person name="Schmutz J."/>
            <person name="Selles B."/>
            <person name="Shapiro H."/>
            <person name="Tanguay P."/>
            <person name="Tuskan G.A."/>
            <person name="Henrissat B."/>
            <person name="Van de Peer Y."/>
            <person name="Rouze P."/>
            <person name="Ellis J.G."/>
            <person name="Dodds P.N."/>
            <person name="Schein J.E."/>
            <person name="Zhong S."/>
            <person name="Hamelin R.C."/>
            <person name="Grigoriev I.V."/>
            <person name="Szabo L.J."/>
            <person name="Martin F."/>
        </authorList>
    </citation>
    <scope>NUCLEOTIDE SEQUENCE [LARGE SCALE GENOMIC DNA]</scope>
    <source>
        <strain evidence="2">CRL 75-36-700-3 / race SCCL</strain>
    </source>
</reference>
<sequence length="66" mass="6999">MWNRNDLMGHIRGHPNLTTKQKACIAGMSHGQVARVVGSGKTTVSVIVSQAQTLGTVKTAEKSGRP</sequence>
<name>H6QQI7_PUCGT</name>
<dbReference type="Proteomes" id="UP000008783">
    <property type="component" value="Unassembled WGS sequence"/>
</dbReference>
<dbReference type="RefSeq" id="XP_003890233.1">
    <property type="nucleotide sequence ID" value="XM_003890184.1"/>
</dbReference>
<dbReference type="InParanoid" id="H6QQI7"/>
<protein>
    <submittedName>
        <fullName evidence="1">Uncharacterized protein</fullName>
    </submittedName>
</protein>
<dbReference type="GeneID" id="13541287"/>
<dbReference type="HOGENOM" id="CLU_184666_0_0_1"/>
<accession>H6QQI7</accession>
<keyword evidence="2" id="KW-1185">Reference proteome</keyword>
<dbReference type="VEuPathDB" id="FungiDB:PGTG_21194"/>
<organism evidence="1 2">
    <name type="scientific">Puccinia graminis f. sp. tritici (strain CRL 75-36-700-3 / race SCCL)</name>
    <name type="common">Black stem rust fungus</name>
    <dbReference type="NCBI Taxonomy" id="418459"/>
    <lineage>
        <taxon>Eukaryota</taxon>
        <taxon>Fungi</taxon>
        <taxon>Dikarya</taxon>
        <taxon>Basidiomycota</taxon>
        <taxon>Pucciniomycotina</taxon>
        <taxon>Pucciniomycetes</taxon>
        <taxon>Pucciniales</taxon>
        <taxon>Pucciniaceae</taxon>
        <taxon>Puccinia</taxon>
    </lineage>
</organism>
<proteinExistence type="predicted"/>
<gene>
    <name evidence="1" type="ORF">PGTG_21194</name>
</gene>